<gene>
    <name evidence="1" type="ORF">OHB34_38250</name>
</gene>
<reference evidence="1 2" key="1">
    <citation type="submission" date="2022-10" db="EMBL/GenBank/DDBJ databases">
        <title>The complete genomes of actinobacterial strains from the NBC collection.</title>
        <authorList>
            <person name="Joergensen T.S."/>
            <person name="Alvarez Arevalo M."/>
            <person name="Sterndorff E.B."/>
            <person name="Faurdal D."/>
            <person name="Vuksanovic O."/>
            <person name="Mourched A.-S."/>
            <person name="Charusanti P."/>
            <person name="Shaw S."/>
            <person name="Blin K."/>
            <person name="Weber T."/>
        </authorList>
    </citation>
    <scope>NUCLEOTIDE SEQUENCE [LARGE SCALE GENOMIC DNA]</scope>
    <source>
        <strain evidence="1 2">NBC_00116</strain>
    </source>
</reference>
<dbReference type="Proteomes" id="UP001622731">
    <property type="component" value="Chromosome"/>
</dbReference>
<dbReference type="GeneID" id="91389219"/>
<protein>
    <submittedName>
        <fullName evidence="1">Uncharacterized protein</fullName>
    </submittedName>
</protein>
<accession>A0ABZ1MEW7</accession>
<dbReference type="EMBL" id="CP108200">
    <property type="protein sequence ID" value="WTS00028.1"/>
    <property type="molecule type" value="Genomic_DNA"/>
</dbReference>
<name>A0ABZ1MEW7_9ACTN</name>
<organism evidence="1 2">
    <name type="scientific">Streptomyces anthocyanicus</name>
    <dbReference type="NCBI Taxonomy" id="68174"/>
    <lineage>
        <taxon>Bacteria</taxon>
        <taxon>Bacillati</taxon>
        <taxon>Actinomycetota</taxon>
        <taxon>Actinomycetes</taxon>
        <taxon>Kitasatosporales</taxon>
        <taxon>Streptomycetaceae</taxon>
        <taxon>Streptomyces</taxon>
        <taxon>Streptomyces violaceoruber group</taxon>
    </lineage>
</organism>
<evidence type="ECO:0000313" key="1">
    <source>
        <dbReference type="EMBL" id="WTS00028.1"/>
    </source>
</evidence>
<evidence type="ECO:0000313" key="2">
    <source>
        <dbReference type="Proteomes" id="UP001622731"/>
    </source>
</evidence>
<proteinExistence type="predicted"/>
<dbReference type="RefSeq" id="WP_260682632.1">
    <property type="nucleotide sequence ID" value="NZ_CP108200.1"/>
</dbReference>
<keyword evidence="2" id="KW-1185">Reference proteome</keyword>
<sequence>MRWRYAWSWTPSDIATVVAQLEDPFKVMRGGVFFGLLNRVCR</sequence>